<dbReference type="RefSeq" id="XP_004256817.1">
    <property type="nucleotide sequence ID" value="XM_004256769.1"/>
</dbReference>
<name>A0A0A1UA59_ENTIV</name>
<dbReference type="GO" id="GO:0005085">
    <property type="term" value="F:guanyl-nucleotide exchange factor activity"/>
    <property type="evidence" value="ECO:0007669"/>
    <property type="project" value="InterPro"/>
</dbReference>
<proteinExistence type="predicted"/>
<dbReference type="EMBL" id="KB206537">
    <property type="protein sequence ID" value="ELP90046.1"/>
    <property type="molecule type" value="Genomic_DNA"/>
</dbReference>
<dbReference type="VEuPathDB" id="AmoebaDB:EIN_403900"/>
<sequence>KNTDSEEEDGSLSKNRIVRCNTDLREGKALKRIQTMRFVSGTLSRGPNVLETIIKKDWTKKTYDLRDDIMDAIKNIQWNIRMVKHDKESKKLIRNIKERQNAVIELVENENRFLNNMNLLEKVLEFLKNYDSCCTFELARRLIKPIINITKIFKDEVDKVVVKDGQYGRGICAIFDNYFMKFKCYSPFIDLYKRLMSDFVDKVTERPEGKIAKYAESLKVDKQTDLDSLSSMPFQHIMRYRIQVERIVETLPKYHTLYTEYAKIQPVVNGVIESINKEYSDFAEDVELMGILSGNHFKFEKSIFGRKFVKMETVEVQFNKSDSGKKAEKVMKKKMSAIVLTDALVLVKEKLGETLEDIKAKKNFEIENVLYLENVYLTLTSTNEIELVDRKNKHYIIKNNSNNQPNELFSVLEKNRNDIWKKYTTFIENVVDVYKPYEELVFPGCSFHCTVTTQNSAQHILISGFYLRIFQTIELCVKNKDPNTSLNLFLVHPTLIKTEKNWKIVLRHTNETEQSEAVTLEFENANNSAICYNMIFYSKHEFLLSNSPPIPVVKDLSVLPYSQTLCDFAKTNNGNDKCINCGKKSEFVDSSLGFFCCKLCKQLHLKKNPTKSSEKLIPISSLNPHNTLFTSINLPGLVSKGNDFIKAFYPMSSMF</sequence>
<evidence type="ECO:0000313" key="2">
    <source>
        <dbReference type="EMBL" id="ELP90046.1"/>
    </source>
</evidence>
<dbReference type="InterPro" id="IPR000219">
    <property type="entry name" value="DH_dom"/>
</dbReference>
<keyword evidence="3" id="KW-1185">Reference proteome</keyword>
<accession>A0A0A1UA59</accession>
<dbReference type="SUPFAM" id="SSF48065">
    <property type="entry name" value="DBL homology domain (DH-domain)"/>
    <property type="match status" value="1"/>
</dbReference>
<dbReference type="KEGG" id="eiv:EIN_403900"/>
<dbReference type="InterPro" id="IPR035899">
    <property type="entry name" value="DBL_dom_sf"/>
</dbReference>
<protein>
    <recommendedName>
        <fullName evidence="1">DH domain-containing protein</fullName>
    </recommendedName>
</protein>
<evidence type="ECO:0000259" key="1">
    <source>
        <dbReference type="PROSITE" id="PS50010"/>
    </source>
</evidence>
<feature type="non-terminal residue" evidence="2">
    <location>
        <position position="1"/>
    </location>
</feature>
<dbReference type="GeneID" id="14889094"/>
<dbReference type="Gene3D" id="1.20.900.10">
    <property type="entry name" value="Dbl homology (DH) domain"/>
    <property type="match status" value="1"/>
</dbReference>
<reference evidence="2 3" key="1">
    <citation type="submission" date="2012-10" db="EMBL/GenBank/DDBJ databases">
        <authorList>
            <person name="Zafar N."/>
            <person name="Inman J."/>
            <person name="Hall N."/>
            <person name="Lorenzi H."/>
            <person name="Caler E."/>
        </authorList>
    </citation>
    <scope>NUCLEOTIDE SEQUENCE [LARGE SCALE GENOMIC DNA]</scope>
    <source>
        <strain evidence="2 3">IP1</strain>
    </source>
</reference>
<dbReference type="PROSITE" id="PS50010">
    <property type="entry name" value="DH_2"/>
    <property type="match status" value="1"/>
</dbReference>
<dbReference type="AlphaFoldDB" id="A0A0A1UA59"/>
<dbReference type="Proteomes" id="UP000014680">
    <property type="component" value="Unassembled WGS sequence"/>
</dbReference>
<dbReference type="Pfam" id="PF00621">
    <property type="entry name" value="RhoGEF"/>
    <property type="match status" value="1"/>
</dbReference>
<organism evidence="2 3">
    <name type="scientific">Entamoeba invadens IP1</name>
    <dbReference type="NCBI Taxonomy" id="370355"/>
    <lineage>
        <taxon>Eukaryota</taxon>
        <taxon>Amoebozoa</taxon>
        <taxon>Evosea</taxon>
        <taxon>Archamoebae</taxon>
        <taxon>Mastigamoebida</taxon>
        <taxon>Entamoebidae</taxon>
        <taxon>Entamoeba</taxon>
    </lineage>
</organism>
<gene>
    <name evidence="2" type="ORF">EIN_403900</name>
</gene>
<feature type="domain" description="DH" evidence="1">
    <location>
        <begin position="98"/>
        <end position="278"/>
    </location>
</feature>
<evidence type="ECO:0000313" key="3">
    <source>
        <dbReference type="Proteomes" id="UP000014680"/>
    </source>
</evidence>